<keyword evidence="2" id="KW-1185">Reference proteome</keyword>
<dbReference type="PANTHER" id="PTHR28670:SF1">
    <property type="entry name" value="UV-STIMULATED SCAFFOLD PROTEIN A"/>
    <property type="match status" value="1"/>
</dbReference>
<dbReference type="WBParaSite" id="maker-E.canG7_contigs_0527-snap-gene-0.23-mRNA-1">
    <property type="protein sequence ID" value="maker-E.canG7_contigs_0527-snap-gene-0.23-mRNA-1"/>
    <property type="gene ID" value="EcG7_03993"/>
</dbReference>
<evidence type="ECO:0000313" key="3">
    <source>
        <dbReference type="WBParaSite" id="maker-E.canG7_contigs_0527-snap-gene-0.23-mRNA-1"/>
    </source>
</evidence>
<sequence>MKVFRKAKPPRKSKSPPPPRTLSELVDRLTTGGSKALSADLLSDLVSRIRESNSERDNSLQLLLRQMQKPHAQIRCSVVKVLKFLTTVPSQSSLASSIQEAILLQLQDVLPYCIPTTSFDKALPPPESAAIEMQKEMLKMLLQWERGGVCSKLSSQARGQLASVMRYLRTPLEQSGGTARLKDAASMLETLEREENQRRRKAQMADAVIRRRVLAARDAYREHYPLVVENVESLGNIVKLLVPDLSQMENSIASGSSSPRDFREHGFHTSGEVNITFSLNFTRVAGDSDLLLPEVQLTLNDDVQILREAGQEFTNVALKHRAILSQYLELSRLFADSPELSPIFKDDKDELESLLARLDKAVNQFSAVRFIEELPSTSTEAVEEEADDEDDFIEVPPLSLPSAHQTTSTAEMAEGTEMRNKGEERIPVKPLALLTDKLPWETEGRPSSSLSKQLQNPLRSGPARPLGRSKKYSQELRREALQESIILPSEETTPQERRIKLESLHRFWKPFDVAEFEKPQTDHLESVISFSSSIAKSLPVKVVDAEKFVESMRTEGVEEDQLSPSNSNSSQAIAKSLHCERITSKARWVHEADVTFPPFDCLIYHGGGDGSAGSAGDPIHCSFDHSVSGDRTARSMQSRACAVAQVVENVKQPLKRRRCRYPDLVDISKTEKVASRSLRHRLLHSRHPGGGHSFAK</sequence>
<feature type="region of interest" description="Disordered" evidence="1">
    <location>
        <begin position="397"/>
        <end position="423"/>
    </location>
</feature>
<dbReference type="PANTHER" id="PTHR28670">
    <property type="entry name" value="UV-STIMULATED SCAFFOLD PROTEIN A"/>
    <property type="match status" value="1"/>
</dbReference>
<dbReference type="AlphaFoldDB" id="A0A915EWR3"/>
<dbReference type="Proteomes" id="UP000887562">
    <property type="component" value="Unplaced"/>
</dbReference>
<evidence type="ECO:0000313" key="2">
    <source>
        <dbReference type="Proteomes" id="UP000887562"/>
    </source>
</evidence>
<dbReference type="InterPro" id="IPR049408">
    <property type="entry name" value="UVSSA_N_a-solenoid_rpt"/>
</dbReference>
<protein>
    <submittedName>
        <fullName evidence="3">Uncharacterized protein</fullName>
    </submittedName>
</protein>
<dbReference type="GO" id="GO:0000993">
    <property type="term" value="F:RNA polymerase II complex binding"/>
    <property type="evidence" value="ECO:0007669"/>
    <property type="project" value="TreeGrafter"/>
</dbReference>
<dbReference type="InterPro" id="IPR018610">
    <property type="entry name" value="UVSSA"/>
</dbReference>
<dbReference type="Pfam" id="PF20867">
    <property type="entry name" value="UVSSA_N"/>
    <property type="match status" value="1"/>
</dbReference>
<name>A0A915EWR3_9CEST</name>
<accession>A0A915EWR3</accession>
<reference evidence="3" key="1">
    <citation type="submission" date="2022-11" db="UniProtKB">
        <authorList>
            <consortium name="WormBaseParasite"/>
        </authorList>
    </citation>
    <scope>IDENTIFICATION</scope>
</reference>
<feature type="region of interest" description="Disordered" evidence="1">
    <location>
        <begin position="437"/>
        <end position="474"/>
    </location>
</feature>
<organism evidence="2 3">
    <name type="scientific">Echinococcus canadensis</name>
    <dbReference type="NCBI Taxonomy" id="519352"/>
    <lineage>
        <taxon>Eukaryota</taxon>
        <taxon>Metazoa</taxon>
        <taxon>Spiralia</taxon>
        <taxon>Lophotrochozoa</taxon>
        <taxon>Platyhelminthes</taxon>
        <taxon>Cestoda</taxon>
        <taxon>Eucestoda</taxon>
        <taxon>Cyclophyllidea</taxon>
        <taxon>Taeniidae</taxon>
        <taxon>Echinococcus</taxon>
        <taxon>Echinococcus canadensis group</taxon>
    </lineage>
</organism>
<evidence type="ECO:0000256" key="1">
    <source>
        <dbReference type="SAM" id="MobiDB-lite"/>
    </source>
</evidence>
<dbReference type="GO" id="GO:0009411">
    <property type="term" value="P:response to UV"/>
    <property type="evidence" value="ECO:0007669"/>
    <property type="project" value="InterPro"/>
</dbReference>
<dbReference type="GO" id="GO:0006283">
    <property type="term" value="P:transcription-coupled nucleotide-excision repair"/>
    <property type="evidence" value="ECO:0007669"/>
    <property type="project" value="TreeGrafter"/>
</dbReference>
<feature type="compositionally biased region" description="Basic residues" evidence="1">
    <location>
        <begin position="1"/>
        <end position="14"/>
    </location>
</feature>
<dbReference type="GO" id="GO:0005694">
    <property type="term" value="C:chromosome"/>
    <property type="evidence" value="ECO:0007669"/>
    <property type="project" value="TreeGrafter"/>
</dbReference>
<proteinExistence type="predicted"/>
<feature type="compositionally biased region" description="Polar residues" evidence="1">
    <location>
        <begin position="445"/>
        <end position="458"/>
    </location>
</feature>
<feature type="region of interest" description="Disordered" evidence="1">
    <location>
        <begin position="1"/>
        <end position="24"/>
    </location>
</feature>